<evidence type="ECO:0000313" key="5">
    <source>
        <dbReference type="Proteomes" id="UP000580839"/>
    </source>
</evidence>
<sequence length="384" mass="42663">MCPSPSALAHGLLPDAEAAISPDLDRSVQLPVPWSRVWLWSFIGWTAYVVIITLEIHLANLNQVNPGGRYPPLWRQFMIQSVGGIYWFVCTPVVFAASRRWPLIGRGALRHVAILIAMGFTLHAGGILTEHWTWPLVRRSTRPALPSHLLYGVIYQMLIFGMVVAAAHAVDFRALWRRGRLQALELRSQLLEARLQALSMQLEPHFLFNTLHAISELVYRDARAADQAIARLADLLRSTTANAGRPQIALAEEVGMLEAYLDILRLRFGDELRITCRVDPELRDARVPPLLIQPLVENAMRHGLRAGAGVIRIDVLEDGGRLRIDIADSGVGFSSLAPREGVGLSNTRLRLQHLYADRHVVEYGRAPEGGALVRIVLPIEGATS</sequence>
<organism evidence="4 5">
    <name type="scientific">Eiseniibacteriota bacterium</name>
    <dbReference type="NCBI Taxonomy" id="2212470"/>
    <lineage>
        <taxon>Bacteria</taxon>
        <taxon>Candidatus Eiseniibacteriota</taxon>
    </lineage>
</organism>
<keyword evidence="1" id="KW-0472">Membrane</keyword>
<dbReference type="PANTHER" id="PTHR34220:SF7">
    <property type="entry name" value="SENSOR HISTIDINE KINASE YPDA"/>
    <property type="match status" value="1"/>
</dbReference>
<dbReference type="GO" id="GO:0000155">
    <property type="term" value="F:phosphorelay sensor kinase activity"/>
    <property type="evidence" value="ECO:0007669"/>
    <property type="project" value="InterPro"/>
</dbReference>
<dbReference type="Gene3D" id="3.30.565.10">
    <property type="entry name" value="Histidine kinase-like ATPase, C-terminal domain"/>
    <property type="match status" value="1"/>
</dbReference>
<dbReference type="PANTHER" id="PTHR34220">
    <property type="entry name" value="SENSOR HISTIDINE KINASE YPDA"/>
    <property type="match status" value="1"/>
</dbReference>
<feature type="domain" description="Signal transduction histidine kinase internal region" evidence="3">
    <location>
        <begin position="193"/>
        <end position="272"/>
    </location>
</feature>
<evidence type="ECO:0000259" key="2">
    <source>
        <dbReference type="Pfam" id="PF02518"/>
    </source>
</evidence>
<comment type="caution">
    <text evidence="4">The sequence shown here is derived from an EMBL/GenBank/DDBJ whole genome shotgun (WGS) entry which is preliminary data.</text>
</comment>
<evidence type="ECO:0000256" key="1">
    <source>
        <dbReference type="SAM" id="Phobius"/>
    </source>
</evidence>
<dbReference type="Proteomes" id="UP000580839">
    <property type="component" value="Unassembled WGS sequence"/>
</dbReference>
<keyword evidence="4" id="KW-0418">Kinase</keyword>
<dbReference type="InterPro" id="IPR003594">
    <property type="entry name" value="HATPase_dom"/>
</dbReference>
<feature type="domain" description="Histidine kinase/HSP90-like ATPase" evidence="2">
    <location>
        <begin position="291"/>
        <end position="380"/>
    </location>
</feature>
<proteinExistence type="predicted"/>
<dbReference type="AlphaFoldDB" id="A0A849SUR3"/>
<dbReference type="InterPro" id="IPR050640">
    <property type="entry name" value="Bact_2-comp_sensor_kinase"/>
</dbReference>
<dbReference type="SUPFAM" id="SSF55874">
    <property type="entry name" value="ATPase domain of HSP90 chaperone/DNA topoisomerase II/histidine kinase"/>
    <property type="match status" value="1"/>
</dbReference>
<feature type="transmembrane region" description="Helical" evidence="1">
    <location>
        <begin position="77"/>
        <end position="97"/>
    </location>
</feature>
<evidence type="ECO:0000259" key="3">
    <source>
        <dbReference type="Pfam" id="PF06580"/>
    </source>
</evidence>
<evidence type="ECO:0000313" key="4">
    <source>
        <dbReference type="EMBL" id="NOT35110.1"/>
    </source>
</evidence>
<dbReference type="InterPro" id="IPR036890">
    <property type="entry name" value="HATPase_C_sf"/>
</dbReference>
<protein>
    <submittedName>
        <fullName evidence="4">Histidine kinase</fullName>
    </submittedName>
</protein>
<gene>
    <name evidence="4" type="ORF">HOP12_13260</name>
</gene>
<feature type="transmembrane region" description="Helical" evidence="1">
    <location>
        <begin position="109"/>
        <end position="129"/>
    </location>
</feature>
<dbReference type="Pfam" id="PF06580">
    <property type="entry name" value="His_kinase"/>
    <property type="match status" value="1"/>
</dbReference>
<dbReference type="GO" id="GO:0016020">
    <property type="term" value="C:membrane"/>
    <property type="evidence" value="ECO:0007669"/>
    <property type="project" value="InterPro"/>
</dbReference>
<feature type="transmembrane region" description="Helical" evidence="1">
    <location>
        <begin position="37"/>
        <end position="57"/>
    </location>
</feature>
<name>A0A849SUR3_UNCEI</name>
<accession>A0A849SUR3</accession>
<keyword evidence="4" id="KW-0808">Transferase</keyword>
<keyword evidence="1" id="KW-1133">Transmembrane helix</keyword>
<feature type="transmembrane region" description="Helical" evidence="1">
    <location>
        <begin position="149"/>
        <end position="170"/>
    </location>
</feature>
<reference evidence="4 5" key="1">
    <citation type="submission" date="2020-04" db="EMBL/GenBank/DDBJ databases">
        <title>Metagenomic profiling of ammonia- and methane-oxidizing microorganisms in a Dutch drinking water treatment plant.</title>
        <authorList>
            <person name="Poghosyan L."/>
            <person name="Leucker S."/>
        </authorList>
    </citation>
    <scope>NUCLEOTIDE SEQUENCE [LARGE SCALE GENOMIC DNA]</scope>
    <source>
        <strain evidence="4">S-RSF-IL-03</strain>
    </source>
</reference>
<dbReference type="InterPro" id="IPR010559">
    <property type="entry name" value="Sig_transdc_His_kin_internal"/>
</dbReference>
<dbReference type="Pfam" id="PF02518">
    <property type="entry name" value="HATPase_c"/>
    <property type="match status" value="1"/>
</dbReference>
<dbReference type="EMBL" id="JABFRW010000173">
    <property type="protein sequence ID" value="NOT35110.1"/>
    <property type="molecule type" value="Genomic_DNA"/>
</dbReference>
<keyword evidence="1" id="KW-0812">Transmembrane</keyword>